<accession>A0A238JBH9</accession>
<proteinExistence type="predicted"/>
<dbReference type="Pfam" id="PF00805">
    <property type="entry name" value="Pentapeptide"/>
    <property type="match status" value="2"/>
</dbReference>
<dbReference type="PANTHER" id="PTHR14136">
    <property type="entry name" value="BTB_POZ DOMAIN-CONTAINING PROTEIN KCTD9"/>
    <property type="match status" value="1"/>
</dbReference>
<organism evidence="1 2">
    <name type="scientific">Pelagimonas phthalicica</name>
    <dbReference type="NCBI Taxonomy" id="1037362"/>
    <lineage>
        <taxon>Bacteria</taxon>
        <taxon>Pseudomonadati</taxon>
        <taxon>Pseudomonadota</taxon>
        <taxon>Alphaproteobacteria</taxon>
        <taxon>Rhodobacterales</taxon>
        <taxon>Roseobacteraceae</taxon>
        <taxon>Pelagimonas</taxon>
    </lineage>
</organism>
<dbReference type="Proteomes" id="UP000225972">
    <property type="component" value="Unassembled WGS sequence"/>
</dbReference>
<dbReference type="AlphaFoldDB" id="A0A238JBH9"/>
<dbReference type="EMBL" id="FXXP01000002">
    <property type="protein sequence ID" value="SMX28018.1"/>
    <property type="molecule type" value="Genomic_DNA"/>
</dbReference>
<dbReference type="SUPFAM" id="SSF141571">
    <property type="entry name" value="Pentapeptide repeat-like"/>
    <property type="match status" value="1"/>
</dbReference>
<keyword evidence="2" id="KW-1185">Reference proteome</keyword>
<protein>
    <submittedName>
        <fullName evidence="1">Secreted effector protein PipB</fullName>
    </submittedName>
</protein>
<dbReference type="PANTHER" id="PTHR14136:SF17">
    <property type="entry name" value="BTB_POZ DOMAIN-CONTAINING PROTEIN KCTD9"/>
    <property type="match status" value="1"/>
</dbReference>
<name>A0A238JBH9_9RHOB</name>
<evidence type="ECO:0000313" key="2">
    <source>
        <dbReference type="Proteomes" id="UP000225972"/>
    </source>
</evidence>
<reference evidence="2" key="1">
    <citation type="submission" date="2017-05" db="EMBL/GenBank/DDBJ databases">
        <authorList>
            <person name="Rodrigo-Torres L."/>
            <person name="Arahal R. D."/>
            <person name="Lucena T."/>
        </authorList>
    </citation>
    <scope>NUCLEOTIDE SEQUENCE [LARGE SCALE GENOMIC DNA]</scope>
    <source>
        <strain evidence="2">CECT 8649</strain>
    </source>
</reference>
<evidence type="ECO:0000313" key="1">
    <source>
        <dbReference type="EMBL" id="SMX28018.1"/>
    </source>
</evidence>
<dbReference type="InterPro" id="IPR001646">
    <property type="entry name" value="5peptide_repeat"/>
</dbReference>
<dbReference type="Gene3D" id="2.160.20.80">
    <property type="entry name" value="E3 ubiquitin-protein ligase SopA"/>
    <property type="match status" value="1"/>
</dbReference>
<sequence length="482" mass="53085">MANKRHIEWLREGIISWNARREKDTTFVPDLTGADLRGLELEGVNLRSSKLDSANFSGAIMRNADLRKASLRSAILVNANLHKSTLYAANLSAANLRSANLSNANLQEADLTNSILIASDLSRGYFSGTNFEGSQVASDLTSKPTDLRLANNLSQQHLQQMIGDRNTFIPKHLFRPEHWYEEFEETNESADLLSQLELAEGILQQPLVKASFVDFKFSDEGVEAVTPEGQDLRAIPLGTDCALRASDLAQSARDIAETVSNKLGEDTKADLIRYADHLESSDTGNPHRLVSLTVGIKGDLEDPFVSEALSSRLKRQLEHFLSNHVLFLGQCFPQTAESVEVKANTEPSREVTKEEVTEVLNTLESAILDAEAATESYSKTIAELRAHDDALNDMMALAIDETQINRVRAAVQREAVELASFGSRLLWRAKQAIARVRLHAGDLAIAGTLAGQTAEQMAQAVVKHLDPVIRLLRELFTVLPPV</sequence>
<dbReference type="RefSeq" id="WP_166652727.1">
    <property type="nucleotide sequence ID" value="NZ_FXXP01000002.1"/>
</dbReference>
<gene>
    <name evidence="1" type="primary">pipB</name>
    <name evidence="1" type="ORF">TRP8649_02130</name>
</gene>
<dbReference type="InterPro" id="IPR051082">
    <property type="entry name" value="Pentapeptide-BTB/POZ_domain"/>
</dbReference>